<feature type="transmembrane region" description="Helical" evidence="6">
    <location>
        <begin position="276"/>
        <end position="296"/>
    </location>
</feature>
<proteinExistence type="predicted"/>
<evidence type="ECO:0000256" key="3">
    <source>
        <dbReference type="ARBA" id="ARBA00022989"/>
    </source>
</evidence>
<evidence type="ECO:0000313" key="9">
    <source>
        <dbReference type="Proteomes" id="UP000198406"/>
    </source>
</evidence>
<dbReference type="PANTHER" id="PTHR32322">
    <property type="entry name" value="INNER MEMBRANE TRANSPORTER"/>
    <property type="match status" value="1"/>
</dbReference>
<dbReference type="InterPro" id="IPR037185">
    <property type="entry name" value="EmrE-like"/>
</dbReference>
<feature type="transmembrane region" description="Helical" evidence="6">
    <location>
        <begin position="65"/>
        <end position="84"/>
    </location>
</feature>
<keyword evidence="4 6" id="KW-0472">Membrane</keyword>
<protein>
    <recommendedName>
        <fullName evidence="7">EamA domain-containing protein</fullName>
    </recommendedName>
</protein>
<dbReference type="InParanoid" id="A0A1Z5JSE5"/>
<feature type="transmembrane region" description="Helical" evidence="6">
    <location>
        <begin position="338"/>
        <end position="356"/>
    </location>
</feature>
<dbReference type="AlphaFoldDB" id="A0A1Z5JSE5"/>
<feature type="transmembrane region" description="Helical" evidence="6">
    <location>
        <begin position="34"/>
        <end position="53"/>
    </location>
</feature>
<feature type="region of interest" description="Disordered" evidence="5">
    <location>
        <begin position="145"/>
        <end position="167"/>
    </location>
</feature>
<name>A0A1Z5JSE5_FISSO</name>
<dbReference type="PANTHER" id="PTHR32322:SF2">
    <property type="entry name" value="EAMA DOMAIN-CONTAINING PROTEIN"/>
    <property type="match status" value="1"/>
</dbReference>
<dbReference type="Pfam" id="PF00892">
    <property type="entry name" value="EamA"/>
    <property type="match status" value="2"/>
</dbReference>
<gene>
    <name evidence="8" type="ORF">FisN_21Hu121</name>
</gene>
<reference evidence="8 9" key="1">
    <citation type="journal article" date="2015" name="Plant Cell">
        <title>Oil accumulation by the oleaginous diatom Fistulifera solaris as revealed by the genome and transcriptome.</title>
        <authorList>
            <person name="Tanaka T."/>
            <person name="Maeda Y."/>
            <person name="Veluchamy A."/>
            <person name="Tanaka M."/>
            <person name="Abida H."/>
            <person name="Marechal E."/>
            <person name="Bowler C."/>
            <person name="Muto M."/>
            <person name="Sunaga Y."/>
            <person name="Tanaka M."/>
            <person name="Yoshino T."/>
            <person name="Taniguchi T."/>
            <person name="Fukuda Y."/>
            <person name="Nemoto M."/>
            <person name="Matsumoto M."/>
            <person name="Wong P.S."/>
            <person name="Aburatani S."/>
            <person name="Fujibuchi W."/>
        </authorList>
    </citation>
    <scope>NUCLEOTIDE SEQUENCE [LARGE SCALE GENOMIC DNA]</scope>
    <source>
        <strain evidence="8 9">JPCC DA0580</strain>
    </source>
</reference>
<evidence type="ECO:0000256" key="2">
    <source>
        <dbReference type="ARBA" id="ARBA00022692"/>
    </source>
</evidence>
<organism evidence="8 9">
    <name type="scientific">Fistulifera solaris</name>
    <name type="common">Oleaginous diatom</name>
    <dbReference type="NCBI Taxonomy" id="1519565"/>
    <lineage>
        <taxon>Eukaryota</taxon>
        <taxon>Sar</taxon>
        <taxon>Stramenopiles</taxon>
        <taxon>Ochrophyta</taxon>
        <taxon>Bacillariophyta</taxon>
        <taxon>Bacillariophyceae</taxon>
        <taxon>Bacillariophycidae</taxon>
        <taxon>Naviculales</taxon>
        <taxon>Naviculaceae</taxon>
        <taxon>Fistulifera</taxon>
    </lineage>
</organism>
<dbReference type="SUPFAM" id="SSF103481">
    <property type="entry name" value="Multidrug resistance efflux transporter EmrE"/>
    <property type="match status" value="2"/>
</dbReference>
<dbReference type="EMBL" id="BDSP01000109">
    <property type="protein sequence ID" value="GAX16681.1"/>
    <property type="molecule type" value="Genomic_DNA"/>
</dbReference>
<sequence length="357" mass="39335">MSSFALGLLAALMAPFLMAVGFIVWDNHWLGSPFALNLCKCNLAAVGFAIVVFTNEDSDFSFTNVGFLILSSILGLLVGDWVWLEGMRVLGARKVIVMDTLKPFLAALLGRVFLHEHLSILAYLGLVLTAIGVVMVGLDMESESTTSSKDTELDATEDPAESDNLVRGERAHDKSLQHSTSYSEMRKKRKQPLRETYYGIFMAVLNVLLHTFGALLTKYFGVGMTTWEINLIRFGFSGVVMTIISVSFHFRAFLFSSQEVRLSIDRPWYALPRMNLSQWLHVLTGMVFVSFLAPALSNYAMFQIALALLLTLESLGPLYSLPLVFLLQGERPSARSGAGAVLAVLGIVLLSSRGMAF</sequence>
<evidence type="ECO:0000256" key="6">
    <source>
        <dbReference type="SAM" id="Phobius"/>
    </source>
</evidence>
<feature type="transmembrane region" description="Helical" evidence="6">
    <location>
        <begin position="236"/>
        <end position="255"/>
    </location>
</feature>
<evidence type="ECO:0000256" key="1">
    <source>
        <dbReference type="ARBA" id="ARBA00004141"/>
    </source>
</evidence>
<evidence type="ECO:0000256" key="5">
    <source>
        <dbReference type="SAM" id="MobiDB-lite"/>
    </source>
</evidence>
<feature type="domain" description="EamA" evidence="7">
    <location>
        <begin position="198"/>
        <end position="351"/>
    </location>
</feature>
<evidence type="ECO:0000313" key="8">
    <source>
        <dbReference type="EMBL" id="GAX16681.1"/>
    </source>
</evidence>
<evidence type="ECO:0000259" key="7">
    <source>
        <dbReference type="Pfam" id="PF00892"/>
    </source>
</evidence>
<keyword evidence="3 6" id="KW-1133">Transmembrane helix</keyword>
<comment type="subcellular location">
    <subcellularLocation>
        <location evidence="1">Membrane</location>
        <topology evidence="1">Multi-pass membrane protein</topology>
    </subcellularLocation>
</comment>
<dbReference type="InterPro" id="IPR000620">
    <property type="entry name" value="EamA_dom"/>
</dbReference>
<feature type="domain" description="EamA" evidence="7">
    <location>
        <begin position="6"/>
        <end position="136"/>
    </location>
</feature>
<dbReference type="GO" id="GO:0016020">
    <property type="term" value="C:membrane"/>
    <property type="evidence" value="ECO:0007669"/>
    <property type="project" value="UniProtKB-SubCell"/>
</dbReference>
<evidence type="ECO:0000256" key="4">
    <source>
        <dbReference type="ARBA" id="ARBA00023136"/>
    </source>
</evidence>
<keyword evidence="9" id="KW-1185">Reference proteome</keyword>
<dbReference type="Gene3D" id="1.10.3730.20">
    <property type="match status" value="1"/>
</dbReference>
<feature type="transmembrane region" description="Helical" evidence="6">
    <location>
        <begin position="196"/>
        <end position="216"/>
    </location>
</feature>
<accession>A0A1Z5JSE5</accession>
<comment type="caution">
    <text evidence="8">The sequence shown here is derived from an EMBL/GenBank/DDBJ whole genome shotgun (WGS) entry which is preliminary data.</text>
</comment>
<feature type="transmembrane region" description="Helical" evidence="6">
    <location>
        <begin position="120"/>
        <end position="138"/>
    </location>
</feature>
<keyword evidence="2 6" id="KW-0812">Transmembrane</keyword>
<dbReference type="OrthoDB" id="195482at2759"/>
<feature type="transmembrane region" description="Helical" evidence="6">
    <location>
        <begin position="6"/>
        <end position="25"/>
    </location>
</feature>
<dbReference type="Proteomes" id="UP000198406">
    <property type="component" value="Unassembled WGS sequence"/>
</dbReference>
<dbReference type="InterPro" id="IPR050638">
    <property type="entry name" value="AA-Vitamin_Transporters"/>
</dbReference>
<feature type="transmembrane region" description="Helical" evidence="6">
    <location>
        <begin position="302"/>
        <end position="326"/>
    </location>
</feature>